<evidence type="ECO:0000256" key="9">
    <source>
        <dbReference type="ARBA" id="ARBA00023251"/>
    </source>
</evidence>
<comment type="caution">
    <text evidence="11">The sequence shown here is derived from an EMBL/GenBank/DDBJ whole genome shotgun (WGS) entry which is preliminary data.</text>
</comment>
<dbReference type="PIRSF" id="PIRSF006603">
    <property type="entry name" value="DinF"/>
    <property type="match status" value="1"/>
</dbReference>
<feature type="transmembrane region" description="Helical" evidence="10">
    <location>
        <begin position="238"/>
        <end position="263"/>
    </location>
</feature>
<dbReference type="PANTHER" id="PTHR43823">
    <property type="entry name" value="SPORULATION PROTEIN YKVU"/>
    <property type="match status" value="1"/>
</dbReference>
<proteinExistence type="inferred from homology"/>
<keyword evidence="5" id="KW-1003">Cell membrane</keyword>
<dbReference type="CDD" id="cd13143">
    <property type="entry name" value="MATE_MepA_like"/>
    <property type="match status" value="1"/>
</dbReference>
<evidence type="ECO:0000256" key="7">
    <source>
        <dbReference type="ARBA" id="ARBA00022989"/>
    </source>
</evidence>
<reference evidence="11" key="1">
    <citation type="journal article" date="2021" name="PeerJ">
        <title>Extensive microbial diversity within the chicken gut microbiome revealed by metagenomics and culture.</title>
        <authorList>
            <person name="Gilroy R."/>
            <person name="Ravi A."/>
            <person name="Getino M."/>
            <person name="Pursley I."/>
            <person name="Horton D.L."/>
            <person name="Alikhan N.F."/>
            <person name="Baker D."/>
            <person name="Gharbi K."/>
            <person name="Hall N."/>
            <person name="Watson M."/>
            <person name="Adriaenssens E.M."/>
            <person name="Foster-Nyarko E."/>
            <person name="Jarju S."/>
            <person name="Secka A."/>
            <person name="Antonio M."/>
            <person name="Oren A."/>
            <person name="Chaudhuri R.R."/>
            <person name="La Ragione R."/>
            <person name="Hildebrand F."/>
            <person name="Pallen M.J."/>
        </authorList>
    </citation>
    <scope>NUCLEOTIDE SEQUENCE</scope>
    <source>
        <strain evidence="11">2239</strain>
    </source>
</reference>
<gene>
    <name evidence="11" type="ORF">H9865_00405</name>
</gene>
<dbReference type="AlphaFoldDB" id="A0A9D1V1V9"/>
<keyword evidence="9" id="KW-0046">Antibiotic resistance</keyword>
<evidence type="ECO:0000256" key="4">
    <source>
        <dbReference type="ARBA" id="ARBA00022448"/>
    </source>
</evidence>
<evidence type="ECO:0000313" key="11">
    <source>
        <dbReference type="EMBL" id="HIX04561.1"/>
    </source>
</evidence>
<keyword evidence="8 10" id="KW-0472">Membrane</keyword>
<evidence type="ECO:0000313" key="12">
    <source>
        <dbReference type="Proteomes" id="UP000824193"/>
    </source>
</evidence>
<name>A0A9D1V1V9_9FIRM</name>
<evidence type="ECO:0000256" key="2">
    <source>
        <dbReference type="ARBA" id="ARBA00008417"/>
    </source>
</evidence>
<dbReference type="GO" id="GO:0042910">
    <property type="term" value="F:xenobiotic transmembrane transporter activity"/>
    <property type="evidence" value="ECO:0007669"/>
    <property type="project" value="InterPro"/>
</dbReference>
<dbReference type="InterPro" id="IPR002528">
    <property type="entry name" value="MATE_fam"/>
</dbReference>
<reference evidence="11" key="2">
    <citation type="submission" date="2021-04" db="EMBL/GenBank/DDBJ databases">
        <authorList>
            <person name="Gilroy R."/>
        </authorList>
    </citation>
    <scope>NUCLEOTIDE SEQUENCE</scope>
    <source>
        <strain evidence="11">2239</strain>
    </source>
</reference>
<feature type="transmembrane region" description="Helical" evidence="10">
    <location>
        <begin position="48"/>
        <end position="74"/>
    </location>
</feature>
<evidence type="ECO:0000256" key="1">
    <source>
        <dbReference type="ARBA" id="ARBA00004651"/>
    </source>
</evidence>
<feature type="transmembrane region" description="Helical" evidence="10">
    <location>
        <begin position="137"/>
        <end position="160"/>
    </location>
</feature>
<comment type="subcellular location">
    <subcellularLocation>
        <location evidence="1">Cell membrane</location>
        <topology evidence="1">Multi-pass membrane protein</topology>
    </subcellularLocation>
</comment>
<dbReference type="Pfam" id="PF01554">
    <property type="entry name" value="MatE"/>
    <property type="match status" value="2"/>
</dbReference>
<comment type="similarity">
    <text evidence="2">Belongs to the multi antimicrobial extrusion (MATE) (TC 2.A.66.1) family. MepA subfamily.</text>
</comment>
<dbReference type="GO" id="GO:0046677">
    <property type="term" value="P:response to antibiotic"/>
    <property type="evidence" value="ECO:0007669"/>
    <property type="project" value="UniProtKB-KW"/>
</dbReference>
<feature type="transmembrane region" description="Helical" evidence="10">
    <location>
        <begin position="15"/>
        <end position="36"/>
    </location>
</feature>
<feature type="transmembrane region" description="Helical" evidence="10">
    <location>
        <begin position="283"/>
        <end position="310"/>
    </location>
</feature>
<keyword evidence="7 10" id="KW-1133">Transmembrane helix</keyword>
<feature type="transmembrane region" description="Helical" evidence="10">
    <location>
        <begin position="197"/>
        <end position="217"/>
    </location>
</feature>
<organism evidence="11 12">
    <name type="scientific">Candidatus Allofournierella pullicola</name>
    <dbReference type="NCBI Taxonomy" id="2838596"/>
    <lineage>
        <taxon>Bacteria</taxon>
        <taxon>Bacillati</taxon>
        <taxon>Bacillota</taxon>
        <taxon>Clostridia</taxon>
        <taxon>Eubacteriales</taxon>
        <taxon>Oscillospiraceae</taxon>
        <taxon>Allofournierella</taxon>
    </lineage>
</organism>
<sequence>MRMENDLGRDPIRQLVLRIALPSMLAQFVSVLYSVVDRMYIGNIPEVGNLALAGAGVCGPIVTMIGSVAFLVGVGGSPLVSIRMGAGDNEGARRILANCFVLLCGLAAALMALAYATRRPVLLLFGASEASLPYAESYYTVYLAGTLFALLATGMNQFIICQGFAKKGMLSVLLGAVLNILLDPVFIFVLGMGVSGAALATVLSQLASCIFVLVFLFGRQPPIRITFGGYSARIMGRVMATGFTPFVIIAFDNVMIIALNSLLQKYGGAAQGDLLVAAATISQSFMLVVTMPLGGITGGTGAILGYNYGAGQPKRILEAQKFILLLSLGYTTLLFLIGQCVPGLFVSIFTSDPQVAQLAVQAIRISTLGVILLGVQYTIIDGFTGMGMMQYSLPLSFLRKTIYFIPLFILPMFFGAMSTFMAEPISDFVAPAISVIVYWRRIRYVVGLKQTKKAG</sequence>
<dbReference type="EMBL" id="DXFW01000002">
    <property type="protein sequence ID" value="HIX04561.1"/>
    <property type="molecule type" value="Genomic_DNA"/>
</dbReference>
<evidence type="ECO:0000256" key="6">
    <source>
        <dbReference type="ARBA" id="ARBA00022692"/>
    </source>
</evidence>
<evidence type="ECO:0000256" key="8">
    <source>
        <dbReference type="ARBA" id="ARBA00023136"/>
    </source>
</evidence>
<dbReference type="NCBIfam" id="TIGR00797">
    <property type="entry name" value="matE"/>
    <property type="match status" value="1"/>
</dbReference>
<dbReference type="InterPro" id="IPR051327">
    <property type="entry name" value="MATE_MepA_subfamily"/>
</dbReference>
<evidence type="ECO:0000256" key="3">
    <source>
        <dbReference type="ARBA" id="ARBA00022106"/>
    </source>
</evidence>
<dbReference type="PANTHER" id="PTHR43823:SF3">
    <property type="entry name" value="MULTIDRUG EXPORT PROTEIN MEPA"/>
    <property type="match status" value="1"/>
</dbReference>
<protein>
    <recommendedName>
        <fullName evidence="3">Multidrug export protein MepA</fullName>
    </recommendedName>
</protein>
<keyword evidence="4" id="KW-0813">Transport</keyword>
<dbReference type="GO" id="GO:0015297">
    <property type="term" value="F:antiporter activity"/>
    <property type="evidence" value="ECO:0007669"/>
    <property type="project" value="InterPro"/>
</dbReference>
<dbReference type="GO" id="GO:0005886">
    <property type="term" value="C:plasma membrane"/>
    <property type="evidence" value="ECO:0007669"/>
    <property type="project" value="UniProtKB-SubCell"/>
</dbReference>
<feature type="transmembrane region" description="Helical" evidence="10">
    <location>
        <begin position="172"/>
        <end position="191"/>
    </location>
</feature>
<accession>A0A9D1V1V9</accession>
<dbReference type="Proteomes" id="UP000824193">
    <property type="component" value="Unassembled WGS sequence"/>
</dbReference>
<feature type="transmembrane region" description="Helical" evidence="10">
    <location>
        <begin position="95"/>
        <end position="117"/>
    </location>
</feature>
<dbReference type="InterPro" id="IPR048279">
    <property type="entry name" value="MdtK-like"/>
</dbReference>
<feature type="transmembrane region" description="Helical" evidence="10">
    <location>
        <begin position="401"/>
        <end position="422"/>
    </location>
</feature>
<feature type="transmembrane region" description="Helical" evidence="10">
    <location>
        <begin position="358"/>
        <end position="380"/>
    </location>
</feature>
<evidence type="ECO:0000256" key="10">
    <source>
        <dbReference type="SAM" id="Phobius"/>
    </source>
</evidence>
<keyword evidence="6 10" id="KW-0812">Transmembrane</keyword>
<dbReference type="InterPro" id="IPR045070">
    <property type="entry name" value="MATE_MepA-like"/>
</dbReference>
<evidence type="ECO:0000256" key="5">
    <source>
        <dbReference type="ARBA" id="ARBA00022475"/>
    </source>
</evidence>
<feature type="transmembrane region" description="Helical" evidence="10">
    <location>
        <begin position="322"/>
        <end position="346"/>
    </location>
</feature>